<protein>
    <submittedName>
        <fullName evidence="1">Uncharacterized protein</fullName>
    </submittedName>
</protein>
<dbReference type="EMBL" id="JASBNA010000020">
    <property type="protein sequence ID" value="KAK7685614.1"/>
    <property type="molecule type" value="Genomic_DNA"/>
</dbReference>
<dbReference type="Proteomes" id="UP001385951">
    <property type="component" value="Unassembled WGS sequence"/>
</dbReference>
<keyword evidence="2" id="KW-1185">Reference proteome</keyword>
<dbReference type="AlphaFoldDB" id="A0AAW0G5P2"/>
<sequence length="68" mass="7791">MIPRLPWVSTSSDVLASPLRVLVGSCRGFRASKNHECSSENWYQCMERVALQPPLSVRAFWREKLLLS</sequence>
<gene>
    <name evidence="1" type="ORF">QCA50_011481</name>
</gene>
<name>A0AAW0G5P2_9APHY</name>
<reference evidence="1 2" key="1">
    <citation type="submission" date="2022-09" db="EMBL/GenBank/DDBJ databases">
        <authorList>
            <person name="Palmer J.M."/>
        </authorList>
    </citation>
    <scope>NUCLEOTIDE SEQUENCE [LARGE SCALE GENOMIC DNA]</scope>
    <source>
        <strain evidence="1 2">DSM 7382</strain>
    </source>
</reference>
<evidence type="ECO:0000313" key="1">
    <source>
        <dbReference type="EMBL" id="KAK7685614.1"/>
    </source>
</evidence>
<accession>A0AAW0G5P2</accession>
<comment type="caution">
    <text evidence="1">The sequence shown here is derived from an EMBL/GenBank/DDBJ whole genome shotgun (WGS) entry which is preliminary data.</text>
</comment>
<organism evidence="1 2">
    <name type="scientific">Cerrena zonata</name>
    <dbReference type="NCBI Taxonomy" id="2478898"/>
    <lineage>
        <taxon>Eukaryota</taxon>
        <taxon>Fungi</taxon>
        <taxon>Dikarya</taxon>
        <taxon>Basidiomycota</taxon>
        <taxon>Agaricomycotina</taxon>
        <taxon>Agaricomycetes</taxon>
        <taxon>Polyporales</taxon>
        <taxon>Cerrenaceae</taxon>
        <taxon>Cerrena</taxon>
    </lineage>
</organism>
<evidence type="ECO:0000313" key="2">
    <source>
        <dbReference type="Proteomes" id="UP001385951"/>
    </source>
</evidence>
<proteinExistence type="predicted"/>